<feature type="domain" description="NADH-ubiquinone oxidoreductase 51kDa subunit iron-sulphur binding" evidence="2">
    <location>
        <begin position="43"/>
        <end position="122"/>
    </location>
</feature>
<dbReference type="Proteomes" id="UP000243745">
    <property type="component" value="Unassembled WGS sequence"/>
</dbReference>
<dbReference type="GO" id="GO:0016491">
    <property type="term" value="F:oxidoreductase activity"/>
    <property type="evidence" value="ECO:0007669"/>
    <property type="project" value="InterPro"/>
</dbReference>
<protein>
    <submittedName>
        <fullName evidence="4">NADPH-dependent glutamate synthase beta chain</fullName>
    </submittedName>
</protein>
<reference evidence="4 5" key="1">
    <citation type="submission" date="2016-10" db="EMBL/GenBank/DDBJ databases">
        <authorList>
            <person name="Varghese N."/>
            <person name="Submissions S."/>
        </authorList>
    </citation>
    <scope>NUCLEOTIDE SEQUENCE [LARGE SCALE GENOMIC DNA]</scope>
    <source>
        <strain evidence="4 5">DSM 1361</strain>
    </source>
</reference>
<dbReference type="InterPro" id="IPR009051">
    <property type="entry name" value="Helical_ferredxn"/>
</dbReference>
<sequence>MYKKQELKNTQRSRLLNSFLSTFQKRVLANPPGVCCISSHIAYLRTARSQTCGKCVPCAKGLEQLEKMMQKVLDGGADMDLYVDMLWLAQNIKETADCAIGYEAAYMVLTNIKNFKDEYLYHIEHHRCQSNVSVKVPCMYNCPAYVNIPGYISLIGAERYADAINLIREDNPFPTACAFVCERPCELQCRRTLIDSAINIRGLKKFAVDQIPVDAVDTPPRNVPTGKRIAIVGGGPSGLTCAYFLARMGHSVVIYEAKEKLGGMLRYGIPNYRLPKDRLDQDIAALLAVGGIEVRLNSPIGKDITAEQLEKEYDAVYLSIGAQSGKVIPIKNYDNPNVASAVEMLDRIGHGDLPDFTGKNVVVIGGGNVAMDCARSAIRCGAASVTLAVRERQVDMTALPSEIQGAIEEGVELMTMYAPSEIKVDENGNVVALITKPQITGHYDEHTGLPSVRDAAKEPYEIPCDVIFMAIGQAIVSEPFSGYGLTNRGTFIVDKTTAMKDHPGVFAGGDCVSGPATAIMAIGAGKVAAMNIDEYLGFHHAYRLNIEIPHVQSNMRSHYGRVNLTEKSARERKKSFCPVENSMSHEEAMQECSKCLRCDVFGSGTMKGGLV</sequence>
<name>A0A662ZK42_9GAMM</name>
<evidence type="ECO:0000259" key="1">
    <source>
        <dbReference type="Pfam" id="PF07992"/>
    </source>
</evidence>
<dbReference type="EMBL" id="FOXF01000015">
    <property type="protein sequence ID" value="SFP32273.1"/>
    <property type="molecule type" value="Genomic_DNA"/>
</dbReference>
<dbReference type="SUPFAM" id="SSF46548">
    <property type="entry name" value="alpha-helical ferredoxin"/>
    <property type="match status" value="1"/>
</dbReference>
<dbReference type="InterPro" id="IPR037207">
    <property type="entry name" value="Nuop51_4Fe4S-bd_sf"/>
</dbReference>
<dbReference type="Pfam" id="PF14691">
    <property type="entry name" value="Fer4_20"/>
    <property type="match status" value="1"/>
</dbReference>
<feature type="domain" description="FAD/NAD(P)-binding" evidence="1">
    <location>
        <begin position="228"/>
        <end position="525"/>
    </location>
</feature>
<dbReference type="InterPro" id="IPR023753">
    <property type="entry name" value="FAD/NAD-binding_dom"/>
</dbReference>
<dbReference type="Pfam" id="PF10589">
    <property type="entry name" value="NADH_4Fe-4S"/>
    <property type="match status" value="1"/>
</dbReference>
<dbReference type="PRINTS" id="PR00419">
    <property type="entry name" value="ADXRDTASE"/>
</dbReference>
<dbReference type="Pfam" id="PF07992">
    <property type="entry name" value="Pyr_redox_2"/>
    <property type="match status" value="1"/>
</dbReference>
<dbReference type="NCBIfam" id="NF009410">
    <property type="entry name" value="PRK12771.1"/>
    <property type="match status" value="1"/>
</dbReference>
<gene>
    <name evidence="4" type="ORF">SAMN02910344_01090</name>
</gene>
<dbReference type="AlphaFoldDB" id="A0A662ZK42"/>
<dbReference type="RefSeq" id="WP_093141707.1">
    <property type="nucleotide sequence ID" value="NZ_FOXF01000015.1"/>
</dbReference>
<dbReference type="OrthoDB" id="9808559at2"/>
<proteinExistence type="predicted"/>
<evidence type="ECO:0000259" key="3">
    <source>
        <dbReference type="Pfam" id="PF14691"/>
    </source>
</evidence>
<accession>A0A662ZK42</accession>
<dbReference type="SUPFAM" id="SSF140490">
    <property type="entry name" value="Nqo1C-terminal domain-like"/>
    <property type="match status" value="1"/>
</dbReference>
<dbReference type="InterPro" id="IPR028261">
    <property type="entry name" value="DPD_II"/>
</dbReference>
<dbReference type="PANTHER" id="PTHR42783:SF3">
    <property type="entry name" value="GLUTAMATE SYNTHASE [NADPH] SMALL CHAIN-RELATED"/>
    <property type="match status" value="1"/>
</dbReference>
<feature type="domain" description="Dihydroprymidine dehydrogenase" evidence="3">
    <location>
        <begin position="123"/>
        <end position="210"/>
    </location>
</feature>
<dbReference type="PANTHER" id="PTHR42783">
    <property type="entry name" value="GLUTAMATE SYNTHASE [NADPH] SMALL CHAIN"/>
    <property type="match status" value="1"/>
</dbReference>
<dbReference type="InterPro" id="IPR019575">
    <property type="entry name" value="Nuop51_4Fe4S-bd"/>
</dbReference>
<evidence type="ECO:0000259" key="2">
    <source>
        <dbReference type="Pfam" id="PF10589"/>
    </source>
</evidence>
<organism evidence="4 5">
    <name type="scientific">Ruminobacter amylophilus</name>
    <dbReference type="NCBI Taxonomy" id="867"/>
    <lineage>
        <taxon>Bacteria</taxon>
        <taxon>Pseudomonadati</taxon>
        <taxon>Pseudomonadota</taxon>
        <taxon>Gammaproteobacteria</taxon>
        <taxon>Aeromonadales</taxon>
        <taxon>Succinivibrionaceae</taxon>
        <taxon>Ruminobacter</taxon>
    </lineage>
</organism>
<dbReference type="Gene3D" id="3.50.50.60">
    <property type="entry name" value="FAD/NAD(P)-binding domain"/>
    <property type="match status" value="2"/>
</dbReference>
<dbReference type="InterPro" id="IPR036188">
    <property type="entry name" value="FAD/NAD-bd_sf"/>
</dbReference>
<dbReference type="SUPFAM" id="SSF51971">
    <property type="entry name" value="Nucleotide-binding domain"/>
    <property type="match status" value="2"/>
</dbReference>
<evidence type="ECO:0000313" key="5">
    <source>
        <dbReference type="Proteomes" id="UP000243745"/>
    </source>
</evidence>
<evidence type="ECO:0000313" key="4">
    <source>
        <dbReference type="EMBL" id="SFP32273.1"/>
    </source>
</evidence>
<keyword evidence="5" id="KW-1185">Reference proteome</keyword>
<dbReference type="GO" id="GO:0051539">
    <property type="term" value="F:4 iron, 4 sulfur cluster binding"/>
    <property type="evidence" value="ECO:0007669"/>
    <property type="project" value="InterPro"/>
</dbReference>
<dbReference type="Gene3D" id="1.10.1060.10">
    <property type="entry name" value="Alpha-helical ferredoxin"/>
    <property type="match status" value="1"/>
</dbReference>